<feature type="coiled-coil region" evidence="2">
    <location>
        <begin position="148"/>
        <end position="175"/>
    </location>
</feature>
<name>A0A246KMS4_BREDI</name>
<dbReference type="InterPro" id="IPR052912">
    <property type="entry name" value="UPF0111_domain"/>
</dbReference>
<protein>
    <submittedName>
        <fullName evidence="3">Nuclease PIN</fullName>
    </submittedName>
</protein>
<dbReference type="Pfam" id="PF01865">
    <property type="entry name" value="PhoU_div"/>
    <property type="match status" value="1"/>
</dbReference>
<evidence type="ECO:0000313" key="3">
    <source>
        <dbReference type="EMBL" id="ASD25776.1"/>
    </source>
</evidence>
<reference evidence="3 4" key="2">
    <citation type="submission" date="2017-06" db="EMBL/GenBank/DDBJ databases">
        <authorList>
            <person name="Kim H.J."/>
            <person name="Triplett B.A."/>
        </authorList>
    </citation>
    <scope>NUCLEOTIDE SEQUENCE [LARGE SCALE GENOMIC DNA]</scope>
    <source>
        <strain evidence="3 4">BZC3</strain>
    </source>
</reference>
<comment type="similarity">
    <text evidence="1">Belongs to the UPF0111 family.</text>
</comment>
<dbReference type="PANTHER" id="PTHR37298">
    <property type="entry name" value="UPF0111 PROTEIN YKAA"/>
    <property type="match status" value="1"/>
</dbReference>
<accession>A0A246KMS4</accession>
<organism evidence="3 4">
    <name type="scientific">Brevundimonas diminuta</name>
    <name type="common">Pseudomonas diminuta</name>
    <dbReference type="NCBI Taxonomy" id="293"/>
    <lineage>
        <taxon>Bacteria</taxon>
        <taxon>Pseudomonadati</taxon>
        <taxon>Pseudomonadota</taxon>
        <taxon>Alphaproteobacteria</taxon>
        <taxon>Caulobacterales</taxon>
        <taxon>Caulobacteraceae</taxon>
        <taxon>Brevundimonas</taxon>
    </lineage>
</organism>
<evidence type="ECO:0000313" key="4">
    <source>
        <dbReference type="Proteomes" id="UP000197024"/>
    </source>
</evidence>
<gene>
    <name evidence="3" type="ORF">CD943_02050</name>
</gene>
<proteinExistence type="inferred from homology"/>
<keyword evidence="2" id="KW-0175">Coiled coil</keyword>
<dbReference type="EMBL" id="CP021995">
    <property type="protein sequence ID" value="ASD25776.1"/>
    <property type="molecule type" value="Genomic_DNA"/>
</dbReference>
<sequence>MREAALRRRPMLNWFQALLPKEDNFFRLFDAHAQSLVHGAGALRQMMNGGPATGEWCAKVVAHEEEADEIAREVLFAVRRSFITPFDRSDIRGLTNSLDDTIDQMQKAAKIVTLYEMRDFSPKMQELADIAVECAALTQEAFGLLPAMRKNHERLAILTEQITNLEARSDDLYDAGMKALYEAHRHDMTGGNTLGFIIGSQLLDHLEKVIDRFEDVANRINGVLVEHL</sequence>
<reference evidence="3 4" key="1">
    <citation type="submission" date="2017-06" db="EMBL/GenBank/DDBJ databases">
        <title>Biodegradation of gentamicin by bacterial consortia AMQD4 in synthetic medium and raw gentamicin sewage.</title>
        <authorList>
            <person name="Chang H."/>
            <person name="Feng Y."/>
            <person name="Li Z."/>
            <person name="Xue J."/>
            <person name="Cheng D."/>
        </authorList>
    </citation>
    <scope>NUCLEOTIDE SEQUENCE [LARGE SCALE GENOMIC DNA]</scope>
    <source>
        <strain evidence="3 4">BZC3</strain>
    </source>
</reference>
<dbReference type="PANTHER" id="PTHR37298:SF1">
    <property type="entry name" value="UPF0111 PROTEIN YKAA"/>
    <property type="match status" value="1"/>
</dbReference>
<dbReference type="Gene3D" id="1.20.58.220">
    <property type="entry name" value="Phosphate transport system protein phou homolog 2, domain 2"/>
    <property type="match status" value="1"/>
</dbReference>
<dbReference type="AlphaFoldDB" id="A0A246KMS4"/>
<dbReference type="STRING" id="293.GCA_000988015_01441"/>
<dbReference type="InterPro" id="IPR018445">
    <property type="entry name" value="Put_Phosphate_transp_reg"/>
</dbReference>
<dbReference type="InterPro" id="IPR038078">
    <property type="entry name" value="PhoU-like_sf"/>
</dbReference>
<dbReference type="Proteomes" id="UP000197024">
    <property type="component" value="Chromosome"/>
</dbReference>
<evidence type="ECO:0000256" key="2">
    <source>
        <dbReference type="SAM" id="Coils"/>
    </source>
</evidence>
<evidence type="ECO:0000256" key="1">
    <source>
        <dbReference type="ARBA" id="ARBA00008591"/>
    </source>
</evidence>